<dbReference type="FunFam" id="1.20.1270.60:FF:000068">
    <property type="entry name" value="Islet cell autoantigen"/>
    <property type="match status" value="1"/>
</dbReference>
<feature type="region of interest" description="Disordered" evidence="1">
    <location>
        <begin position="277"/>
        <end position="296"/>
    </location>
</feature>
<feature type="domain" description="AH" evidence="2">
    <location>
        <begin position="26"/>
        <end position="228"/>
    </location>
</feature>
<keyword evidence="4" id="KW-1185">Reference proteome</keyword>
<evidence type="ECO:0000313" key="4">
    <source>
        <dbReference type="Proteomes" id="UP000299102"/>
    </source>
</evidence>
<dbReference type="AlphaFoldDB" id="A0A4C1YHQ4"/>
<dbReference type="OrthoDB" id="2126778at2759"/>
<gene>
    <name evidence="3" type="primary">ICA1</name>
    <name evidence="3" type="ORF">EVAR_98546_1</name>
</gene>
<dbReference type="SMART" id="SM01237">
    <property type="entry name" value="ICA69"/>
    <property type="match status" value="1"/>
</dbReference>
<protein>
    <submittedName>
        <fullName evidence="3">Islet cell autoantigen 1</fullName>
    </submittedName>
</protein>
<evidence type="ECO:0000256" key="1">
    <source>
        <dbReference type="SAM" id="MobiDB-lite"/>
    </source>
</evidence>
<feature type="compositionally biased region" description="Basic and acidic residues" evidence="1">
    <location>
        <begin position="277"/>
        <end position="294"/>
    </location>
</feature>
<dbReference type="Gene3D" id="1.20.1270.60">
    <property type="entry name" value="Arfaptin homology (AH) domain/BAR domain"/>
    <property type="match status" value="1"/>
</dbReference>
<dbReference type="STRING" id="151549.A0A4C1YHQ4"/>
<proteinExistence type="predicted"/>
<evidence type="ECO:0000259" key="2">
    <source>
        <dbReference type="PROSITE" id="PS50870"/>
    </source>
</evidence>
<dbReference type="InterPro" id="IPR024114">
    <property type="entry name" value="Islet_autoAg_Ica1/Ica1-like"/>
</dbReference>
<sequence length="432" mass="48245">MQHQYWVTKKTVLKKLGTKEDECVVSSDAELDAKLELFRSISDSCVQLQRVLDSYQERLCVLAQEENALGKFLCDASKNSDASGTHMLSAGKAISYCGQQRLSVRGPLLRMYHEVETFRGRAVSDMRATVTAMEKARTEYRAALSWMKSTSAQLDPDTGRGLDSFRKAQRQVRESKKLFDKLTLDVLQKIDLLAAARCNMFSHVLVNYQSSFLNFSAKVAQTLLATADTMNTAPHFEFSILKELSQNLSDDEIQQEKSIAQDKDQMLFFQDEYKDEEPINNKKTKEENNIKNENKNNLSNEKSVDLIVSASENLIDTDIQHKEGISEISGFSSDLVGLSLNCGNLPTNFGPFMPSQLLQEANTSVLESQLIPSLSSCDKDDNSKKLATVEDASKVTPKKTDKAAWFKLFAELDPLANPDSLLGSHNNQSHAA</sequence>
<reference evidence="3 4" key="1">
    <citation type="journal article" date="2019" name="Commun. Biol.">
        <title>The bagworm genome reveals a unique fibroin gene that provides high tensile strength.</title>
        <authorList>
            <person name="Kono N."/>
            <person name="Nakamura H."/>
            <person name="Ohtoshi R."/>
            <person name="Tomita M."/>
            <person name="Numata K."/>
            <person name="Arakawa K."/>
        </authorList>
    </citation>
    <scope>NUCLEOTIDE SEQUENCE [LARGE SCALE GENOMIC DNA]</scope>
</reference>
<dbReference type="SUPFAM" id="SSF103657">
    <property type="entry name" value="BAR/IMD domain-like"/>
    <property type="match status" value="1"/>
</dbReference>
<name>A0A4C1YHQ4_EUMVA</name>
<dbReference type="Pfam" id="PF04629">
    <property type="entry name" value="ICA69"/>
    <property type="match status" value="1"/>
</dbReference>
<dbReference type="PANTHER" id="PTHR10164:SF4">
    <property type="entry name" value="GH23156P"/>
    <property type="match status" value="1"/>
</dbReference>
<dbReference type="SMART" id="SM01015">
    <property type="entry name" value="Arfaptin"/>
    <property type="match status" value="1"/>
</dbReference>
<organism evidence="3 4">
    <name type="scientific">Eumeta variegata</name>
    <name type="common">Bagworm moth</name>
    <name type="synonym">Eumeta japonica</name>
    <dbReference type="NCBI Taxonomy" id="151549"/>
    <lineage>
        <taxon>Eukaryota</taxon>
        <taxon>Metazoa</taxon>
        <taxon>Ecdysozoa</taxon>
        <taxon>Arthropoda</taxon>
        <taxon>Hexapoda</taxon>
        <taxon>Insecta</taxon>
        <taxon>Pterygota</taxon>
        <taxon>Neoptera</taxon>
        <taxon>Endopterygota</taxon>
        <taxon>Lepidoptera</taxon>
        <taxon>Glossata</taxon>
        <taxon>Ditrysia</taxon>
        <taxon>Tineoidea</taxon>
        <taxon>Psychidae</taxon>
        <taxon>Oiketicinae</taxon>
        <taxon>Eumeta</taxon>
    </lineage>
</organism>
<dbReference type="InterPro" id="IPR010504">
    <property type="entry name" value="AH_dom"/>
</dbReference>
<dbReference type="PANTHER" id="PTHR10164">
    <property type="entry name" value="ISLET CELL AUTOANTIGEN 1"/>
    <property type="match status" value="1"/>
</dbReference>
<dbReference type="InterPro" id="IPR006723">
    <property type="entry name" value="Islet_autoAg_Ica1_C"/>
</dbReference>
<dbReference type="GO" id="GO:0005794">
    <property type="term" value="C:Golgi apparatus"/>
    <property type="evidence" value="ECO:0007669"/>
    <property type="project" value="TreeGrafter"/>
</dbReference>
<dbReference type="EMBL" id="BGZK01001258">
    <property type="protein sequence ID" value="GBP75696.1"/>
    <property type="molecule type" value="Genomic_DNA"/>
</dbReference>
<dbReference type="GO" id="GO:0051049">
    <property type="term" value="P:regulation of transport"/>
    <property type="evidence" value="ECO:0007669"/>
    <property type="project" value="TreeGrafter"/>
</dbReference>
<evidence type="ECO:0000313" key="3">
    <source>
        <dbReference type="EMBL" id="GBP75696.1"/>
    </source>
</evidence>
<dbReference type="Proteomes" id="UP000299102">
    <property type="component" value="Unassembled WGS sequence"/>
</dbReference>
<accession>A0A4C1YHQ4</accession>
<dbReference type="PROSITE" id="PS50870">
    <property type="entry name" value="AH"/>
    <property type="match status" value="1"/>
</dbReference>
<comment type="caution">
    <text evidence="3">The sequence shown here is derived from an EMBL/GenBank/DDBJ whole genome shotgun (WGS) entry which is preliminary data.</text>
</comment>
<dbReference type="Pfam" id="PF06456">
    <property type="entry name" value="Arfaptin"/>
    <property type="match status" value="1"/>
</dbReference>
<dbReference type="GO" id="GO:0019904">
    <property type="term" value="F:protein domain specific binding"/>
    <property type="evidence" value="ECO:0007669"/>
    <property type="project" value="InterPro"/>
</dbReference>
<dbReference type="InterPro" id="IPR027267">
    <property type="entry name" value="AH/BAR_dom_sf"/>
</dbReference>